<dbReference type="EMBL" id="CP113836">
    <property type="protein sequence ID" value="WAL68348.1"/>
    <property type="molecule type" value="Genomic_DNA"/>
</dbReference>
<gene>
    <name evidence="2" type="ORF">ORV05_11450</name>
</gene>
<evidence type="ECO:0000313" key="3">
    <source>
        <dbReference type="Proteomes" id="UP001163203"/>
    </source>
</evidence>
<proteinExistence type="predicted"/>
<feature type="domain" description="AraC effector-binding" evidence="1">
    <location>
        <begin position="4"/>
        <end position="154"/>
    </location>
</feature>
<dbReference type="Pfam" id="PF06445">
    <property type="entry name" value="GyrI-like"/>
    <property type="match status" value="1"/>
</dbReference>
<accession>A0ABY7BCJ6</accession>
<keyword evidence="3" id="KW-1185">Reference proteome</keyword>
<dbReference type="InterPro" id="IPR011256">
    <property type="entry name" value="Reg_factor_effector_dom_sf"/>
</dbReference>
<sequence length="156" mass="16987">MRTYEIQAETRHEQPSAIAEDTLPVAEIGPWLGRTYQAVTEAVAAQGAYPAGPPFARFHIRGDDRFTVEAGFPVTAPIEATDQVIPSTLPGGPVVSTLHVGPYDQMEPAYQALTSWVKDHGGEPVGDAWEVYLTNPAEQPDPGAWHTEVVQPYHQV</sequence>
<dbReference type="SUPFAM" id="SSF55136">
    <property type="entry name" value="Probable bacterial effector-binding domain"/>
    <property type="match status" value="1"/>
</dbReference>
<dbReference type="RefSeq" id="WP_268758441.1">
    <property type="nucleotide sequence ID" value="NZ_CP113836.1"/>
</dbReference>
<evidence type="ECO:0000313" key="2">
    <source>
        <dbReference type="EMBL" id="WAL68348.1"/>
    </source>
</evidence>
<reference evidence="2" key="1">
    <citation type="submission" date="2022-11" db="EMBL/GenBank/DDBJ databases">
        <authorList>
            <person name="Mo P."/>
        </authorList>
    </citation>
    <scope>NUCLEOTIDE SEQUENCE</scope>
    <source>
        <strain evidence="2">HUAS 11-8</strain>
    </source>
</reference>
<evidence type="ECO:0000259" key="1">
    <source>
        <dbReference type="SMART" id="SM00871"/>
    </source>
</evidence>
<dbReference type="Gene3D" id="3.20.80.10">
    <property type="entry name" value="Regulatory factor, effector binding domain"/>
    <property type="match status" value="1"/>
</dbReference>
<dbReference type="InterPro" id="IPR029442">
    <property type="entry name" value="GyrI-like"/>
</dbReference>
<name>A0ABY7BCJ6_9PSEU</name>
<dbReference type="SMART" id="SM00871">
    <property type="entry name" value="AraC_E_bind"/>
    <property type="match status" value="1"/>
</dbReference>
<protein>
    <submittedName>
        <fullName evidence="2">GyrI-like domain-containing protein</fullName>
    </submittedName>
</protein>
<dbReference type="Proteomes" id="UP001163203">
    <property type="component" value="Chromosome"/>
</dbReference>
<organism evidence="2 3">
    <name type="scientific">Amycolatopsis cynarae</name>
    <dbReference type="NCBI Taxonomy" id="2995223"/>
    <lineage>
        <taxon>Bacteria</taxon>
        <taxon>Bacillati</taxon>
        <taxon>Actinomycetota</taxon>
        <taxon>Actinomycetes</taxon>
        <taxon>Pseudonocardiales</taxon>
        <taxon>Pseudonocardiaceae</taxon>
        <taxon>Amycolatopsis</taxon>
    </lineage>
</organism>
<dbReference type="InterPro" id="IPR010499">
    <property type="entry name" value="AraC_E-bd"/>
</dbReference>